<evidence type="ECO:0000313" key="8">
    <source>
        <dbReference type="Proteomes" id="UP001320898"/>
    </source>
</evidence>
<feature type="transmembrane region" description="Helical" evidence="5">
    <location>
        <begin position="205"/>
        <end position="227"/>
    </location>
</feature>
<dbReference type="Gene3D" id="1.20.1250.20">
    <property type="entry name" value="MFS general substrate transporter like domains"/>
    <property type="match status" value="1"/>
</dbReference>
<dbReference type="PROSITE" id="PS51006">
    <property type="entry name" value="PABS_2"/>
    <property type="match status" value="1"/>
</dbReference>
<keyword evidence="2 4" id="KW-0808">Transferase</keyword>
<evidence type="ECO:0000256" key="1">
    <source>
        <dbReference type="ARBA" id="ARBA00007867"/>
    </source>
</evidence>
<dbReference type="Pfam" id="PF01564">
    <property type="entry name" value="Spermine_synth"/>
    <property type="match status" value="1"/>
</dbReference>
<dbReference type="PANTHER" id="PTHR43317">
    <property type="entry name" value="THERMOSPERMINE SYNTHASE ACAULIS5"/>
    <property type="match status" value="1"/>
</dbReference>
<dbReference type="RefSeq" id="WP_261616485.1">
    <property type="nucleotide sequence ID" value="NZ_JALIDZ010000005.1"/>
</dbReference>
<accession>A0AAW5R1A6</accession>
<proteinExistence type="inferred from homology"/>
<keyword evidence="5" id="KW-0472">Membrane</keyword>
<dbReference type="SUPFAM" id="SSF103473">
    <property type="entry name" value="MFS general substrate transporter"/>
    <property type="match status" value="1"/>
</dbReference>
<comment type="caution">
    <text evidence="7">The sequence shown here is derived from an EMBL/GenBank/DDBJ whole genome shotgun (WGS) entry which is preliminary data.</text>
</comment>
<organism evidence="7 8">
    <name type="scientific">Microbaculum marinisediminis</name>
    <dbReference type="NCBI Taxonomy" id="2931392"/>
    <lineage>
        <taxon>Bacteria</taxon>
        <taxon>Pseudomonadati</taxon>
        <taxon>Pseudomonadota</taxon>
        <taxon>Alphaproteobacteria</taxon>
        <taxon>Hyphomicrobiales</taxon>
        <taxon>Tepidamorphaceae</taxon>
        <taxon>Microbaculum</taxon>
    </lineage>
</organism>
<feature type="transmembrane region" description="Helical" evidence="5">
    <location>
        <begin position="7"/>
        <end position="27"/>
    </location>
</feature>
<gene>
    <name evidence="7" type="ORF">MUB46_13690</name>
</gene>
<dbReference type="PANTHER" id="PTHR43317:SF1">
    <property type="entry name" value="THERMOSPERMINE SYNTHASE ACAULIS5"/>
    <property type="match status" value="1"/>
</dbReference>
<dbReference type="Gene3D" id="3.40.50.150">
    <property type="entry name" value="Vaccinia Virus protein VP39"/>
    <property type="match status" value="1"/>
</dbReference>
<feature type="transmembrane region" description="Helical" evidence="5">
    <location>
        <begin position="39"/>
        <end position="63"/>
    </location>
</feature>
<dbReference type="PROSITE" id="PS51257">
    <property type="entry name" value="PROKAR_LIPOPROTEIN"/>
    <property type="match status" value="1"/>
</dbReference>
<feature type="transmembrane region" description="Helical" evidence="5">
    <location>
        <begin position="75"/>
        <end position="96"/>
    </location>
</feature>
<comment type="similarity">
    <text evidence="1">Belongs to the spermidine/spermine synthase family.</text>
</comment>
<evidence type="ECO:0000313" key="7">
    <source>
        <dbReference type="EMBL" id="MCT8972914.1"/>
    </source>
</evidence>
<dbReference type="CDD" id="cd02440">
    <property type="entry name" value="AdoMet_MTases"/>
    <property type="match status" value="1"/>
</dbReference>
<dbReference type="EMBL" id="JALIDZ010000005">
    <property type="protein sequence ID" value="MCT8972914.1"/>
    <property type="molecule type" value="Genomic_DNA"/>
</dbReference>
<feature type="transmembrane region" description="Helical" evidence="5">
    <location>
        <begin position="108"/>
        <end position="128"/>
    </location>
</feature>
<dbReference type="GO" id="GO:0010487">
    <property type="term" value="F:thermospermine synthase activity"/>
    <property type="evidence" value="ECO:0007669"/>
    <property type="project" value="TreeGrafter"/>
</dbReference>
<feature type="transmembrane region" description="Helical" evidence="5">
    <location>
        <begin position="178"/>
        <end position="198"/>
    </location>
</feature>
<name>A0AAW5R1A6_9HYPH</name>
<dbReference type="InterPro" id="IPR036259">
    <property type="entry name" value="MFS_trans_sf"/>
</dbReference>
<evidence type="ECO:0000256" key="5">
    <source>
        <dbReference type="SAM" id="Phobius"/>
    </source>
</evidence>
<dbReference type="InterPro" id="IPR029063">
    <property type="entry name" value="SAM-dependent_MTases_sf"/>
</dbReference>
<evidence type="ECO:0000256" key="3">
    <source>
        <dbReference type="ARBA" id="ARBA00023115"/>
    </source>
</evidence>
<keyword evidence="8" id="KW-1185">Reference proteome</keyword>
<evidence type="ECO:0000256" key="2">
    <source>
        <dbReference type="ARBA" id="ARBA00022679"/>
    </source>
</evidence>
<reference evidence="7 8" key="1">
    <citation type="submission" date="2022-04" db="EMBL/GenBank/DDBJ databases">
        <authorList>
            <person name="Ye Y.-Q."/>
            <person name="Du Z.-J."/>
        </authorList>
    </citation>
    <scope>NUCLEOTIDE SEQUENCE [LARGE SCALE GENOMIC DNA]</scope>
    <source>
        <strain evidence="7 8">A6E488</strain>
    </source>
</reference>
<protein>
    <submittedName>
        <fullName evidence="7">Fused MFS/spermidine synthase</fullName>
    </submittedName>
</protein>
<feature type="domain" description="PABS" evidence="6">
    <location>
        <begin position="299"/>
        <end position="461"/>
    </location>
</feature>
<feature type="transmembrane region" description="Helical" evidence="5">
    <location>
        <begin position="148"/>
        <end position="172"/>
    </location>
</feature>
<keyword evidence="5" id="KW-1133">Transmembrane helix</keyword>
<evidence type="ECO:0000259" key="6">
    <source>
        <dbReference type="PROSITE" id="PS51006"/>
    </source>
</evidence>
<dbReference type="NCBIfam" id="NF037959">
    <property type="entry name" value="MFS_SpdSyn"/>
    <property type="match status" value="1"/>
</dbReference>
<dbReference type="AlphaFoldDB" id="A0AAW5R1A6"/>
<keyword evidence="3 4" id="KW-0620">Polyamine biosynthesis</keyword>
<sequence length="506" mass="54026">MVTRTAFHYLVVVTVSSACGLAVEITAGRLIAPYLGMSLYTWTAVIAVVLAGFSIGHWIGGHIAEAPQEAVRRRVGWALLLAGLSTAASLVLIRLVSGPIVSAGMTPVPTILALTMALFFLPSVFVGIPSPALVKLAIDENPPRIGRLLGLFYAGGAIGAIAGTLATGYLFISWLGSTRTLLLVAALYLAMGASLLVVRPRTQPAGALTVPLVVVAVLAALIAAGGMRVSAFTGNCDVESDYYCIRTVDVSDEVGTEARLMILDHLGHSISSRDAPQSLLMPYVDAQDMLARIHSGRRTPFRAFFIGGGGFTLPRAWLDARPDAEITVAEIDPAVTAVAIGEMWLRPDERLKIVHQDARQVLSHDRAERYDVIVGDAFHDIAVPPHLVTGEFFALVRSRLADDGIFLMNVVDSSRRPRLVLSIAEALKQSFGRIEIWALQPSGERTTFVIAALEGPSPVDRLPLRSDPAQAFVRLPAEAVADLVAALTPVPLSDDYAPVDRLIGVE</sequence>
<dbReference type="InterPro" id="IPR030374">
    <property type="entry name" value="PABS"/>
</dbReference>
<dbReference type="Proteomes" id="UP001320898">
    <property type="component" value="Unassembled WGS sequence"/>
</dbReference>
<keyword evidence="5" id="KW-0812">Transmembrane</keyword>
<dbReference type="GO" id="GO:0006596">
    <property type="term" value="P:polyamine biosynthetic process"/>
    <property type="evidence" value="ECO:0007669"/>
    <property type="project" value="UniProtKB-UniRule"/>
</dbReference>
<evidence type="ECO:0000256" key="4">
    <source>
        <dbReference type="PROSITE-ProRule" id="PRU00354"/>
    </source>
</evidence>
<dbReference type="SUPFAM" id="SSF53335">
    <property type="entry name" value="S-adenosyl-L-methionine-dependent methyltransferases"/>
    <property type="match status" value="1"/>
</dbReference>
<feature type="active site" description="Proton acceptor" evidence="4">
    <location>
        <position position="376"/>
    </location>
</feature>